<dbReference type="EMBL" id="QOQW01000018">
    <property type="protein sequence ID" value="RCK78834.1"/>
    <property type="molecule type" value="Genomic_DNA"/>
</dbReference>
<protein>
    <submittedName>
        <fullName evidence="2">Uncharacterized protein</fullName>
    </submittedName>
</protein>
<sequence length="437" mass="47949">MKDQDKSRLREQLIDPKSEVRKKALAELKRQPAEVALPVLVSALGQKNGDVQADLTKAFLGFRDEALPYLVRALTSAEWRTRKAASQVIAALGDGALARFLELIPKNEEDVDYWMVQTLSLMGGEATPYLIKAFAHPNRKIRLAAVRAAGNTKDARIVKPLLAMLEETSWPLRKAAFDSLQRVHHLAPQAIDEALRTASVEAKFWVIQLAAERRDPALLPIFTAIIEHDPEESKLEALRAIAMIETREAQKVLVGYLAHKSWIVRKTAADCIWEQGLGVSDELLASISAPNVDARYWSVKLLGQSNEPRVFPALLECLHDSQPSVRAAACQALGALADKRALAPLMTLLNDPAEEVRTAAVLAISQIGEKDAPAAKPSVPAHLRPENQQPCRHCGKKVGINFTFCPFCLGHLKAACRKCGRPMEAGWKGCPDCGEPA</sequence>
<dbReference type="AlphaFoldDB" id="A0A367ZL58"/>
<dbReference type="PANTHER" id="PTHR12697:SF5">
    <property type="entry name" value="DEOXYHYPUSINE HYDROXYLASE"/>
    <property type="match status" value="1"/>
</dbReference>
<comment type="function">
    <text evidence="1">Catalyzes the hydroxylation of the N(6)-(4-aminobutyl)-L-lysine intermediate produced by deoxyhypusine synthase/DHPS on a critical lysine of the eukaryotic translation initiation factor 5A/eIF-5A. This is the second step of the post-translational modification of that lysine into an unusual amino acid residue named hypusine. Hypusination is unique to mature eIF-5A factor and is essential for its function.</text>
</comment>
<dbReference type="PROSITE" id="PS50077">
    <property type="entry name" value="HEAT_REPEAT"/>
    <property type="match status" value="1"/>
</dbReference>
<dbReference type="Proteomes" id="UP000252355">
    <property type="component" value="Unassembled WGS sequence"/>
</dbReference>
<dbReference type="InterPro" id="IPR021133">
    <property type="entry name" value="HEAT_type_2"/>
</dbReference>
<dbReference type="Gene3D" id="1.25.10.10">
    <property type="entry name" value="Leucine-rich Repeat Variant"/>
    <property type="match status" value="3"/>
</dbReference>
<evidence type="ECO:0000313" key="3">
    <source>
        <dbReference type="Proteomes" id="UP000252355"/>
    </source>
</evidence>
<dbReference type="PANTHER" id="PTHR12697">
    <property type="entry name" value="PBS LYASE HEAT-LIKE PROTEIN"/>
    <property type="match status" value="1"/>
</dbReference>
<dbReference type="InterPro" id="IPR004155">
    <property type="entry name" value="PBS_lyase_HEAT"/>
</dbReference>
<gene>
    <name evidence="2" type="ORF">OZSIB_0984</name>
</gene>
<dbReference type="SUPFAM" id="SSF48371">
    <property type="entry name" value="ARM repeat"/>
    <property type="match status" value="1"/>
</dbReference>
<evidence type="ECO:0000256" key="1">
    <source>
        <dbReference type="ARBA" id="ARBA00045876"/>
    </source>
</evidence>
<evidence type="ECO:0000313" key="2">
    <source>
        <dbReference type="EMBL" id="RCK78834.1"/>
    </source>
</evidence>
<dbReference type="Pfam" id="PF13646">
    <property type="entry name" value="HEAT_2"/>
    <property type="match status" value="2"/>
</dbReference>
<organism evidence="2 3">
    <name type="scientific">Candidatus Ozemobacter sibiricus</name>
    <dbReference type="NCBI Taxonomy" id="2268124"/>
    <lineage>
        <taxon>Bacteria</taxon>
        <taxon>Candidatus Ozemobacteria</taxon>
        <taxon>Candidatus Ozemobacterales</taxon>
        <taxon>Candidatus Ozemobacteraceae</taxon>
        <taxon>Candidatus Ozemobacter</taxon>
    </lineage>
</organism>
<dbReference type="InterPro" id="IPR011989">
    <property type="entry name" value="ARM-like"/>
</dbReference>
<proteinExistence type="predicted"/>
<dbReference type="SMART" id="SM00567">
    <property type="entry name" value="EZ_HEAT"/>
    <property type="match status" value="6"/>
</dbReference>
<reference evidence="2 3" key="1">
    <citation type="submission" date="2018-05" db="EMBL/GenBank/DDBJ databases">
        <title>A metagenomic window into the 2 km-deep terrestrial subsurface aquifer revealed taxonomically and functionally diverse microbial community comprising novel uncultured bacterial lineages.</title>
        <authorList>
            <person name="Kadnikov V.V."/>
            <person name="Mardanov A.V."/>
            <person name="Beletsky A.V."/>
            <person name="Banks D."/>
            <person name="Pimenov N.V."/>
            <person name="Frank Y.A."/>
            <person name="Karnachuk O.V."/>
            <person name="Ravin N.V."/>
        </authorList>
    </citation>
    <scope>NUCLEOTIDE SEQUENCE [LARGE SCALE GENOMIC DNA]</scope>
    <source>
        <strain evidence="2">BY5</strain>
    </source>
</reference>
<name>A0A367ZL58_9BACT</name>
<dbReference type="InterPro" id="IPR016024">
    <property type="entry name" value="ARM-type_fold"/>
</dbReference>
<dbReference type="GO" id="GO:0016491">
    <property type="term" value="F:oxidoreductase activity"/>
    <property type="evidence" value="ECO:0007669"/>
    <property type="project" value="TreeGrafter"/>
</dbReference>
<accession>A0A367ZL58</accession>
<comment type="caution">
    <text evidence="2">The sequence shown here is derived from an EMBL/GenBank/DDBJ whole genome shotgun (WGS) entry which is preliminary data.</text>
</comment>